<organism evidence="2 3">
    <name type="scientific">Bifidobacterium adolescentis L2-32</name>
    <dbReference type="NCBI Taxonomy" id="411481"/>
    <lineage>
        <taxon>Bacteria</taxon>
        <taxon>Bacillati</taxon>
        <taxon>Actinomycetota</taxon>
        <taxon>Actinomycetes</taxon>
        <taxon>Bifidobacteriales</taxon>
        <taxon>Bifidobacteriaceae</taxon>
        <taxon>Bifidobacterium</taxon>
    </lineage>
</organism>
<feature type="region of interest" description="Disordered" evidence="1">
    <location>
        <begin position="48"/>
        <end position="81"/>
    </location>
</feature>
<dbReference type="Proteomes" id="UP000003773">
    <property type="component" value="Unassembled WGS sequence"/>
</dbReference>
<gene>
    <name evidence="2" type="ORF">BIFADO_01732</name>
</gene>
<feature type="compositionally biased region" description="Basic residues" evidence="1">
    <location>
        <begin position="48"/>
        <end position="58"/>
    </location>
</feature>
<sequence length="81" mass="9443">MRRHHPPPSDYRPWTFHGRSVYACCLQASISRNEHMDTIDGNLYRLPRRRDVSKRRLPGAKSRAEASKKPRSQAGLNRKES</sequence>
<proteinExistence type="predicted"/>
<dbReference type="EMBL" id="AAXD02000052">
    <property type="protein sequence ID" value="EDN82678.1"/>
    <property type="molecule type" value="Genomic_DNA"/>
</dbReference>
<evidence type="ECO:0000313" key="2">
    <source>
        <dbReference type="EMBL" id="EDN82678.1"/>
    </source>
</evidence>
<reference evidence="2 3" key="2">
    <citation type="submission" date="2007-05" db="EMBL/GenBank/DDBJ databases">
        <title>Draft genome sequence of Bifidobacterium adolescentis (L2-32).</title>
        <authorList>
            <person name="Sudarsanam P."/>
            <person name="Ley R."/>
            <person name="Guruge J."/>
            <person name="Turnbaugh P.J."/>
            <person name="Mahowald M."/>
            <person name="Liep D."/>
            <person name="Gordon J."/>
        </authorList>
    </citation>
    <scope>NUCLEOTIDE SEQUENCE [LARGE SCALE GENOMIC DNA]</scope>
    <source>
        <strain evidence="2 3">L2-32</strain>
    </source>
</reference>
<protein>
    <submittedName>
        <fullName evidence="2">Uncharacterized protein</fullName>
    </submittedName>
</protein>
<dbReference type="AlphaFoldDB" id="A7A796"/>
<dbReference type="HOGENOM" id="CLU_2566945_0_0_11"/>
<accession>A7A796</accession>
<comment type="caution">
    <text evidence="2">The sequence shown here is derived from an EMBL/GenBank/DDBJ whole genome shotgun (WGS) entry which is preliminary data.</text>
</comment>
<evidence type="ECO:0000256" key="1">
    <source>
        <dbReference type="SAM" id="MobiDB-lite"/>
    </source>
</evidence>
<name>A7A796_BIFAD</name>
<evidence type="ECO:0000313" key="3">
    <source>
        <dbReference type="Proteomes" id="UP000003773"/>
    </source>
</evidence>
<reference evidence="2 3" key="1">
    <citation type="submission" date="2007-04" db="EMBL/GenBank/DDBJ databases">
        <authorList>
            <person name="Fulton L."/>
            <person name="Clifton S."/>
            <person name="Fulton B."/>
            <person name="Xu J."/>
            <person name="Minx P."/>
            <person name="Pepin K.H."/>
            <person name="Johnson M."/>
            <person name="Thiruvilangam P."/>
            <person name="Bhonagiri V."/>
            <person name="Nash W.E."/>
            <person name="Mardis E.R."/>
            <person name="Wilson R.K."/>
        </authorList>
    </citation>
    <scope>NUCLEOTIDE SEQUENCE [LARGE SCALE GENOMIC DNA]</scope>
    <source>
        <strain evidence="2 3">L2-32</strain>
    </source>
</reference>